<reference evidence="2 3" key="1">
    <citation type="journal article" date="2021" name="Elife">
        <title>Chloroplast acquisition without the gene transfer in kleptoplastic sea slugs, Plakobranchus ocellatus.</title>
        <authorList>
            <person name="Maeda T."/>
            <person name="Takahashi S."/>
            <person name="Yoshida T."/>
            <person name="Shimamura S."/>
            <person name="Takaki Y."/>
            <person name="Nagai Y."/>
            <person name="Toyoda A."/>
            <person name="Suzuki Y."/>
            <person name="Arimoto A."/>
            <person name="Ishii H."/>
            <person name="Satoh N."/>
            <person name="Nishiyama T."/>
            <person name="Hasebe M."/>
            <person name="Maruyama T."/>
            <person name="Minagawa J."/>
            <person name="Obokata J."/>
            <person name="Shigenobu S."/>
        </authorList>
    </citation>
    <scope>NUCLEOTIDE SEQUENCE [LARGE SCALE GENOMIC DNA]</scope>
</reference>
<comment type="caution">
    <text evidence="2">The sequence shown here is derived from an EMBL/GenBank/DDBJ whole genome shotgun (WGS) entry which is preliminary data.</text>
</comment>
<dbReference type="AlphaFoldDB" id="A0AAV3Y4J8"/>
<evidence type="ECO:0000256" key="1">
    <source>
        <dbReference type="SAM" id="MobiDB-lite"/>
    </source>
</evidence>
<organism evidence="2 3">
    <name type="scientific">Plakobranchus ocellatus</name>
    <dbReference type="NCBI Taxonomy" id="259542"/>
    <lineage>
        <taxon>Eukaryota</taxon>
        <taxon>Metazoa</taxon>
        <taxon>Spiralia</taxon>
        <taxon>Lophotrochozoa</taxon>
        <taxon>Mollusca</taxon>
        <taxon>Gastropoda</taxon>
        <taxon>Heterobranchia</taxon>
        <taxon>Euthyneura</taxon>
        <taxon>Panpulmonata</taxon>
        <taxon>Sacoglossa</taxon>
        <taxon>Placobranchoidea</taxon>
        <taxon>Plakobranchidae</taxon>
        <taxon>Plakobranchus</taxon>
    </lineage>
</organism>
<keyword evidence="3" id="KW-1185">Reference proteome</keyword>
<name>A0AAV3Y4J8_9GAST</name>
<gene>
    <name evidence="2" type="ORF">PoB_000438400</name>
</gene>
<accession>A0AAV3Y4J8</accession>
<protein>
    <submittedName>
        <fullName evidence="2">Uncharacterized protein</fullName>
    </submittedName>
</protein>
<dbReference type="EMBL" id="BLXT01000512">
    <property type="protein sequence ID" value="GFN77878.1"/>
    <property type="molecule type" value="Genomic_DNA"/>
</dbReference>
<proteinExistence type="predicted"/>
<feature type="region of interest" description="Disordered" evidence="1">
    <location>
        <begin position="1"/>
        <end position="44"/>
    </location>
</feature>
<dbReference type="Proteomes" id="UP000735302">
    <property type="component" value="Unassembled WGS sequence"/>
</dbReference>
<feature type="compositionally biased region" description="Basic and acidic residues" evidence="1">
    <location>
        <begin position="1"/>
        <end position="41"/>
    </location>
</feature>
<sequence length="87" mass="10226">MRGKESRERWKEKKERVKTLEGRRAEREERRKIGLNEEKSMNKTRSRAKILLHLELSDIVLANPPWGLPFISSSSPSTPWPEEDLKA</sequence>
<evidence type="ECO:0000313" key="3">
    <source>
        <dbReference type="Proteomes" id="UP000735302"/>
    </source>
</evidence>
<evidence type="ECO:0000313" key="2">
    <source>
        <dbReference type="EMBL" id="GFN77878.1"/>
    </source>
</evidence>